<dbReference type="Pfam" id="PF00892">
    <property type="entry name" value="EamA"/>
    <property type="match status" value="2"/>
</dbReference>
<feature type="transmembrane region" description="Helical" evidence="6">
    <location>
        <begin position="272"/>
        <end position="291"/>
    </location>
</feature>
<keyword evidence="2 6" id="KW-0812">Transmembrane</keyword>
<proteinExistence type="predicted"/>
<keyword evidence="9" id="KW-1185">Reference proteome</keyword>
<comment type="caution">
    <text evidence="8">The sequence shown here is derived from an EMBL/GenBank/DDBJ whole genome shotgun (WGS) entry which is preliminary data.</text>
</comment>
<dbReference type="AlphaFoldDB" id="A0A553P1Z2"/>
<dbReference type="STRING" id="6832.A0A553P1Z2"/>
<feature type="transmembrane region" description="Helical" evidence="6">
    <location>
        <begin position="303"/>
        <end position="322"/>
    </location>
</feature>
<dbReference type="SUPFAM" id="SSF103481">
    <property type="entry name" value="Multidrug resistance efflux transporter EmrE"/>
    <property type="match status" value="2"/>
</dbReference>
<dbReference type="OMA" id="RGAHISY"/>
<evidence type="ECO:0000256" key="4">
    <source>
        <dbReference type="ARBA" id="ARBA00023136"/>
    </source>
</evidence>
<evidence type="ECO:0000256" key="6">
    <source>
        <dbReference type="SAM" id="Phobius"/>
    </source>
</evidence>
<evidence type="ECO:0000256" key="1">
    <source>
        <dbReference type="ARBA" id="ARBA00004141"/>
    </source>
</evidence>
<feature type="transmembrane region" description="Helical" evidence="6">
    <location>
        <begin position="34"/>
        <end position="56"/>
    </location>
</feature>
<comment type="subcellular location">
    <subcellularLocation>
        <location evidence="1">Membrane</location>
        <topology evidence="1">Multi-pass membrane protein</topology>
    </subcellularLocation>
</comment>
<dbReference type="InterPro" id="IPR037185">
    <property type="entry name" value="EmrE-like"/>
</dbReference>
<dbReference type="PANTHER" id="PTHR22911">
    <property type="entry name" value="ACYL-MALONYL CONDENSING ENZYME-RELATED"/>
    <property type="match status" value="1"/>
</dbReference>
<feature type="domain" description="EamA" evidence="7">
    <location>
        <begin position="34"/>
        <end position="171"/>
    </location>
</feature>
<feature type="transmembrane region" description="Helical" evidence="6">
    <location>
        <begin position="206"/>
        <end position="227"/>
    </location>
</feature>
<evidence type="ECO:0000313" key="9">
    <source>
        <dbReference type="Proteomes" id="UP000318571"/>
    </source>
</evidence>
<feature type="transmembrane region" description="Helical" evidence="6">
    <location>
        <begin position="328"/>
        <end position="346"/>
    </location>
</feature>
<reference evidence="8 9" key="1">
    <citation type="journal article" date="2018" name="Nat. Ecol. Evol.">
        <title>Genomic signatures of mitonuclear coevolution across populations of Tigriopus californicus.</title>
        <authorList>
            <person name="Barreto F.S."/>
            <person name="Watson E.T."/>
            <person name="Lima T.G."/>
            <person name="Willett C.S."/>
            <person name="Edmands S."/>
            <person name="Li W."/>
            <person name="Burton R.S."/>
        </authorList>
    </citation>
    <scope>NUCLEOTIDE SEQUENCE [LARGE SCALE GENOMIC DNA]</scope>
    <source>
        <strain evidence="8 9">San Diego</strain>
    </source>
</reference>
<dbReference type="PANTHER" id="PTHR22911:SF6">
    <property type="entry name" value="SOLUTE CARRIER FAMILY 35 MEMBER G1"/>
    <property type="match status" value="1"/>
</dbReference>
<sequence>MASIKLDQESTPLLAGLAISNPDIDGVQRQEWKLGLALAGISGVLFTANNFLIQYFEVDSLEMLLVRSVVQVVVLGIIVASESGISDVMAEMSPARSWLVHFFVGLQAIFGAFRLYFNFTCLQYMPLGDALTIIFTEPLFTMVLSLIFLKIAMGPWKILLGIGLTAGMILSIQPPFLFPPTVPLTPLSNSSHHVLVEGKIQRSEQYFYGACLAISCALCGAMCNILIKKCDGISSTSLVFVAGIAGILISVVGCVLDETDHIISSMEELTPMTWFILLVLSFIGVLAYLSMTEALKAISPTSVSVLRALEIILAYFCQIMFLGQYPNLTCVAGAFLVMLSVVGIAIEEKLQGGSHRGPARDTTGSPLEDPIPIPGAEYTSIDTLPSEEFRALV</sequence>
<feature type="transmembrane region" description="Helical" evidence="6">
    <location>
        <begin position="98"/>
        <end position="119"/>
    </location>
</feature>
<protein>
    <recommendedName>
        <fullName evidence="7">EamA domain-containing protein</fullName>
    </recommendedName>
</protein>
<feature type="transmembrane region" description="Helical" evidence="6">
    <location>
        <begin position="158"/>
        <end position="178"/>
    </location>
</feature>
<dbReference type="InterPro" id="IPR000620">
    <property type="entry name" value="EamA_dom"/>
</dbReference>
<keyword evidence="4 6" id="KW-0472">Membrane</keyword>
<evidence type="ECO:0000256" key="2">
    <source>
        <dbReference type="ARBA" id="ARBA00022692"/>
    </source>
</evidence>
<gene>
    <name evidence="8" type="ORF">TCAL_03122</name>
</gene>
<keyword evidence="3 6" id="KW-1133">Transmembrane helix</keyword>
<name>A0A553P1Z2_TIGCA</name>
<evidence type="ECO:0000313" key="8">
    <source>
        <dbReference type="EMBL" id="TRY71642.1"/>
    </source>
</evidence>
<feature type="transmembrane region" description="Helical" evidence="6">
    <location>
        <begin position="131"/>
        <end position="151"/>
    </location>
</feature>
<feature type="transmembrane region" description="Helical" evidence="6">
    <location>
        <begin position="68"/>
        <end position="86"/>
    </location>
</feature>
<accession>A0A553P1Z2</accession>
<feature type="region of interest" description="Disordered" evidence="5">
    <location>
        <begin position="352"/>
        <end position="374"/>
    </location>
</feature>
<evidence type="ECO:0000256" key="3">
    <source>
        <dbReference type="ARBA" id="ARBA00022989"/>
    </source>
</evidence>
<evidence type="ECO:0000256" key="5">
    <source>
        <dbReference type="SAM" id="MobiDB-lite"/>
    </source>
</evidence>
<feature type="transmembrane region" description="Helical" evidence="6">
    <location>
        <begin position="234"/>
        <end position="252"/>
    </location>
</feature>
<dbReference type="GO" id="GO:0016020">
    <property type="term" value="C:membrane"/>
    <property type="evidence" value="ECO:0007669"/>
    <property type="project" value="UniProtKB-SubCell"/>
</dbReference>
<dbReference type="EMBL" id="VCGU01000008">
    <property type="protein sequence ID" value="TRY71642.1"/>
    <property type="molecule type" value="Genomic_DNA"/>
</dbReference>
<dbReference type="Proteomes" id="UP000318571">
    <property type="component" value="Chromosome 7"/>
</dbReference>
<dbReference type="OrthoDB" id="306876at2759"/>
<feature type="domain" description="EamA" evidence="7">
    <location>
        <begin position="208"/>
        <end position="344"/>
    </location>
</feature>
<evidence type="ECO:0000259" key="7">
    <source>
        <dbReference type="Pfam" id="PF00892"/>
    </source>
</evidence>
<organism evidence="8 9">
    <name type="scientific">Tigriopus californicus</name>
    <name type="common">Marine copepod</name>
    <dbReference type="NCBI Taxonomy" id="6832"/>
    <lineage>
        <taxon>Eukaryota</taxon>
        <taxon>Metazoa</taxon>
        <taxon>Ecdysozoa</taxon>
        <taxon>Arthropoda</taxon>
        <taxon>Crustacea</taxon>
        <taxon>Multicrustacea</taxon>
        <taxon>Hexanauplia</taxon>
        <taxon>Copepoda</taxon>
        <taxon>Harpacticoida</taxon>
        <taxon>Harpacticidae</taxon>
        <taxon>Tigriopus</taxon>
    </lineage>
</organism>